<feature type="domain" description="HTH lacI-type" evidence="4">
    <location>
        <begin position="14"/>
        <end position="69"/>
    </location>
</feature>
<dbReference type="Pfam" id="PF00532">
    <property type="entry name" value="Peripla_BP_1"/>
    <property type="match status" value="1"/>
</dbReference>
<dbReference type="InterPro" id="IPR000843">
    <property type="entry name" value="HTH_LacI"/>
</dbReference>
<dbReference type="CDD" id="cd01392">
    <property type="entry name" value="HTH_LacI"/>
    <property type="match status" value="1"/>
</dbReference>
<evidence type="ECO:0000256" key="1">
    <source>
        <dbReference type="ARBA" id="ARBA00023015"/>
    </source>
</evidence>
<dbReference type="Pfam" id="PF00356">
    <property type="entry name" value="LacI"/>
    <property type="match status" value="1"/>
</dbReference>
<dbReference type="SUPFAM" id="SSF53822">
    <property type="entry name" value="Periplasmic binding protein-like I"/>
    <property type="match status" value="1"/>
</dbReference>
<dbReference type="SUPFAM" id="SSF47413">
    <property type="entry name" value="lambda repressor-like DNA-binding domains"/>
    <property type="match status" value="1"/>
</dbReference>
<dbReference type="PANTHER" id="PTHR30146">
    <property type="entry name" value="LACI-RELATED TRANSCRIPTIONAL REPRESSOR"/>
    <property type="match status" value="1"/>
</dbReference>
<proteinExistence type="predicted"/>
<evidence type="ECO:0000256" key="3">
    <source>
        <dbReference type="ARBA" id="ARBA00023163"/>
    </source>
</evidence>
<reference evidence="5 6" key="1">
    <citation type="submission" date="2019-03" db="EMBL/GenBank/DDBJ databases">
        <title>Diversity of the mouse oral microbiome.</title>
        <authorList>
            <person name="Joseph S."/>
            <person name="Aduse-Opoku J."/>
            <person name="Curtis M."/>
            <person name="Wade W."/>
            <person name="Hashim A."/>
        </authorList>
    </citation>
    <scope>NUCLEOTIDE SEQUENCE [LARGE SCALE GENOMIC DNA]</scope>
    <source>
        <strain evidence="5 6">P1012</strain>
    </source>
</reference>
<dbReference type="CDD" id="cd06267">
    <property type="entry name" value="PBP1_LacI_sugar_binding-like"/>
    <property type="match status" value="1"/>
</dbReference>
<dbReference type="OrthoDB" id="3226810at2"/>
<comment type="caution">
    <text evidence="5">The sequence shown here is derived from an EMBL/GenBank/DDBJ whole genome shotgun (WGS) entry which is preliminary data.</text>
</comment>
<evidence type="ECO:0000313" key="6">
    <source>
        <dbReference type="Proteomes" id="UP000298358"/>
    </source>
</evidence>
<protein>
    <submittedName>
        <fullName evidence="5">LacI family transcriptional regulator</fullName>
    </submittedName>
</protein>
<dbReference type="PROSITE" id="PS00356">
    <property type="entry name" value="HTH_LACI_1"/>
    <property type="match status" value="1"/>
</dbReference>
<dbReference type="GO" id="GO:0000976">
    <property type="term" value="F:transcription cis-regulatory region binding"/>
    <property type="evidence" value="ECO:0007669"/>
    <property type="project" value="TreeGrafter"/>
</dbReference>
<dbReference type="Gene3D" id="1.10.260.40">
    <property type="entry name" value="lambda repressor-like DNA-binding domains"/>
    <property type="match status" value="1"/>
</dbReference>
<dbReference type="Gene3D" id="3.40.50.2300">
    <property type="match status" value="2"/>
</dbReference>
<dbReference type="InterPro" id="IPR010982">
    <property type="entry name" value="Lambda_DNA-bd_dom_sf"/>
</dbReference>
<evidence type="ECO:0000313" key="5">
    <source>
        <dbReference type="EMBL" id="TFU30036.1"/>
    </source>
</evidence>
<dbReference type="Proteomes" id="UP000298358">
    <property type="component" value="Unassembled WGS sequence"/>
</dbReference>
<dbReference type="RefSeq" id="WP_135115642.1">
    <property type="nucleotide sequence ID" value="NZ_JADGLL010000070.1"/>
</dbReference>
<dbReference type="PROSITE" id="PS50932">
    <property type="entry name" value="HTH_LACI_2"/>
    <property type="match status" value="1"/>
</dbReference>
<keyword evidence="2" id="KW-0238">DNA-binding</keyword>
<keyword evidence="1" id="KW-0805">Transcription regulation</keyword>
<evidence type="ECO:0000256" key="2">
    <source>
        <dbReference type="ARBA" id="ARBA00023125"/>
    </source>
</evidence>
<dbReference type="InterPro" id="IPR001761">
    <property type="entry name" value="Peripla_BP/Lac1_sug-bd_dom"/>
</dbReference>
<keyword evidence="6" id="KW-1185">Reference proteome</keyword>
<sequence length="344" mass="35661">MSETPVTTPPARVPTLGDVALEAGVSLATASRVLNGSQRRVADDFRVRVEAAAERLGYTANLSAQTTARGTSAVVALLVADIADPYFGQLAAGVTRAAEAAGLITTIAITERDPERELRLVRTLRGQRPRGIILATSRDDSVDPEPLIRELQNATSAGARVVTLGAGLPGTRTVAFDNRAGARDLGARVAGLGYREAIVLAAAEGVRTSDDRVAGFTEGFTDGGGRVARVLRGGISRDSGYEAASEVLRDEPAEGTLLFGISDVVAIGALSAVRDAGRTPGADIAVAGFDDIAAGRDIVPGITTVHVPLERVGEQALEATSAEEWQPSALPLEVVLRDSTPPRA</sequence>
<dbReference type="SMART" id="SM00354">
    <property type="entry name" value="HTH_LACI"/>
    <property type="match status" value="1"/>
</dbReference>
<dbReference type="PANTHER" id="PTHR30146:SF153">
    <property type="entry name" value="LACTOSE OPERON REPRESSOR"/>
    <property type="match status" value="1"/>
</dbReference>
<organism evidence="5 6">
    <name type="scientific">Microbacterium paludicola</name>
    <dbReference type="NCBI Taxonomy" id="300019"/>
    <lineage>
        <taxon>Bacteria</taxon>
        <taxon>Bacillati</taxon>
        <taxon>Actinomycetota</taxon>
        <taxon>Actinomycetes</taxon>
        <taxon>Micrococcales</taxon>
        <taxon>Microbacteriaceae</taxon>
        <taxon>Microbacterium</taxon>
    </lineage>
</organism>
<dbReference type="InterPro" id="IPR028082">
    <property type="entry name" value="Peripla_BP_I"/>
</dbReference>
<gene>
    <name evidence="5" type="ORF">E4U02_15150</name>
</gene>
<keyword evidence="3" id="KW-0804">Transcription</keyword>
<evidence type="ECO:0000259" key="4">
    <source>
        <dbReference type="PROSITE" id="PS50932"/>
    </source>
</evidence>
<dbReference type="EMBL" id="SPQB01000070">
    <property type="protein sequence ID" value="TFU30036.1"/>
    <property type="molecule type" value="Genomic_DNA"/>
</dbReference>
<name>A0A4Y9FLZ7_9MICO</name>
<dbReference type="GO" id="GO:0003700">
    <property type="term" value="F:DNA-binding transcription factor activity"/>
    <property type="evidence" value="ECO:0007669"/>
    <property type="project" value="TreeGrafter"/>
</dbReference>
<accession>A0A4Y9FLZ7</accession>
<dbReference type="AlphaFoldDB" id="A0A4Y9FLZ7"/>